<sequence length="213" mass="24474">MRWFQALMPKEERFFELFARHSHLIVGAANALRNVMEGGEKVPFYCQEVIRFEHEADVVAHEINRAVRRSFITPFDRGDIKDLITSMDDAVDQMNKTAKAILLFEVRTFEPQMKEMGDLIVQASQLTFEAVPLLGSINKEVVKIGAITERMTRLEERSDILEEEGIKALFLNHGKTDPMSYIIGHEIYDHLEKVVDRFEDVANEISGIVIEHV</sequence>
<dbReference type="PANTHER" id="PTHR37298:SF1">
    <property type="entry name" value="UPF0111 PROTEIN YKAA"/>
    <property type="match status" value="1"/>
</dbReference>
<evidence type="ECO:0000313" key="2">
    <source>
        <dbReference type="EMBL" id="MEN3931458.1"/>
    </source>
</evidence>
<organism evidence="2 3">
    <name type="scientific">Hohaiivirga grylli</name>
    <dbReference type="NCBI Taxonomy" id="3133970"/>
    <lineage>
        <taxon>Bacteria</taxon>
        <taxon>Pseudomonadati</taxon>
        <taxon>Pseudomonadota</taxon>
        <taxon>Alphaproteobacteria</taxon>
        <taxon>Hyphomicrobiales</taxon>
        <taxon>Methylobacteriaceae</taxon>
        <taxon>Hohaiivirga</taxon>
    </lineage>
</organism>
<dbReference type="InterPro" id="IPR052912">
    <property type="entry name" value="UPF0111_domain"/>
</dbReference>
<gene>
    <name evidence="2" type="ORF">WJT86_10360</name>
</gene>
<dbReference type="InterPro" id="IPR018445">
    <property type="entry name" value="Put_Phosphate_transp_reg"/>
</dbReference>
<proteinExistence type="inferred from homology"/>
<dbReference type="Pfam" id="PF01865">
    <property type="entry name" value="PhoU_div"/>
    <property type="match status" value="1"/>
</dbReference>
<dbReference type="PANTHER" id="PTHR37298">
    <property type="entry name" value="UPF0111 PROTEIN YKAA"/>
    <property type="match status" value="1"/>
</dbReference>
<dbReference type="InterPro" id="IPR038078">
    <property type="entry name" value="PhoU-like_sf"/>
</dbReference>
<name>A0ABV0BKI8_9HYPH</name>
<dbReference type="RefSeq" id="WP_346337486.1">
    <property type="nucleotide sequence ID" value="NZ_JBBYXI010000003.1"/>
</dbReference>
<accession>A0ABV0BKI8</accession>
<keyword evidence="3" id="KW-1185">Reference proteome</keyword>
<evidence type="ECO:0000256" key="1">
    <source>
        <dbReference type="ARBA" id="ARBA00008591"/>
    </source>
</evidence>
<evidence type="ECO:0000313" key="3">
    <source>
        <dbReference type="Proteomes" id="UP001418637"/>
    </source>
</evidence>
<comment type="similarity">
    <text evidence="1">Belongs to the UPF0111 family.</text>
</comment>
<dbReference type="EMBL" id="JBBYXI010000003">
    <property type="protein sequence ID" value="MEN3931458.1"/>
    <property type="molecule type" value="Genomic_DNA"/>
</dbReference>
<reference evidence="2 3" key="1">
    <citation type="submission" date="2024-04" db="EMBL/GenBank/DDBJ databases">
        <title>A novel species isolated from cricket.</title>
        <authorList>
            <person name="Wang H.-C."/>
        </authorList>
    </citation>
    <scope>NUCLEOTIDE SEQUENCE [LARGE SCALE GENOMIC DNA]</scope>
    <source>
        <strain evidence="2 3">WL0021</strain>
    </source>
</reference>
<dbReference type="Gene3D" id="1.20.58.220">
    <property type="entry name" value="Phosphate transport system protein phou homolog 2, domain 2"/>
    <property type="match status" value="1"/>
</dbReference>
<protein>
    <submittedName>
        <fullName evidence="2">DUF47 domain-containing protein</fullName>
    </submittedName>
</protein>
<comment type="caution">
    <text evidence="2">The sequence shown here is derived from an EMBL/GenBank/DDBJ whole genome shotgun (WGS) entry which is preliminary data.</text>
</comment>
<dbReference type="Proteomes" id="UP001418637">
    <property type="component" value="Unassembled WGS sequence"/>
</dbReference>